<protein>
    <recommendedName>
        <fullName evidence="4">Conjugal transfer protein TraM</fullName>
    </recommendedName>
</protein>
<dbReference type="Proteomes" id="UP000052237">
    <property type="component" value="Unassembled WGS sequence"/>
</dbReference>
<gene>
    <name evidence="2" type="ORF">ERS686654_02211</name>
</gene>
<dbReference type="RefSeq" id="WP_002850989.1">
    <property type="nucleotide sequence ID" value="NZ_FAVB01000016.1"/>
</dbReference>
<proteinExistence type="predicted"/>
<keyword evidence="1" id="KW-0812">Transmembrane</keyword>
<keyword evidence="1" id="KW-0472">Membrane</keyword>
<dbReference type="EMBL" id="FAVB01000016">
    <property type="protein sequence ID" value="CUU91018.1"/>
    <property type="molecule type" value="Genomic_DNA"/>
</dbReference>
<evidence type="ECO:0000313" key="3">
    <source>
        <dbReference type="Proteomes" id="UP000052237"/>
    </source>
</evidence>
<keyword evidence="3" id="KW-1185">Reference proteome</keyword>
<keyword evidence="1" id="KW-1133">Transmembrane helix</keyword>
<sequence>MKKDEMIKIIADKHKLILDENDPIFAVITANELLFDDFISKIDRYFIKQKADLETYKTNILAELREYAQTTKDSLKDITIQEITTEHKEIIVDKNQLSNSKIFLIVAVQIIFLLVGLIIGISI</sequence>
<name>A0A0S4SYX6_CAMHY</name>
<dbReference type="GeneID" id="61065655"/>
<comment type="caution">
    <text evidence="2">The sequence shown here is derived from an EMBL/GenBank/DDBJ whole genome shotgun (WGS) entry which is preliminary data.</text>
</comment>
<feature type="transmembrane region" description="Helical" evidence="1">
    <location>
        <begin position="102"/>
        <end position="121"/>
    </location>
</feature>
<organism evidence="2 3">
    <name type="scientific">Campylobacter hyointestinalis subsp. hyointestinalis</name>
    <dbReference type="NCBI Taxonomy" id="91352"/>
    <lineage>
        <taxon>Bacteria</taxon>
        <taxon>Pseudomonadati</taxon>
        <taxon>Campylobacterota</taxon>
        <taxon>Epsilonproteobacteria</taxon>
        <taxon>Campylobacterales</taxon>
        <taxon>Campylobacteraceae</taxon>
        <taxon>Campylobacter</taxon>
    </lineage>
</organism>
<reference evidence="2 3" key="1">
    <citation type="submission" date="2015-11" db="EMBL/GenBank/DDBJ databases">
        <authorList>
            <consortium name="Pathogen Informatics"/>
        </authorList>
    </citation>
    <scope>NUCLEOTIDE SEQUENCE [LARGE SCALE GENOMIC DNA]</scope>
    <source>
        <strain evidence="2 3">006A-0059</strain>
    </source>
</reference>
<evidence type="ECO:0008006" key="4">
    <source>
        <dbReference type="Google" id="ProtNLM"/>
    </source>
</evidence>
<accession>A0A0S4SYX6</accession>
<dbReference type="AlphaFoldDB" id="A0A0S4SYX6"/>
<evidence type="ECO:0000313" key="2">
    <source>
        <dbReference type="EMBL" id="CUU91018.1"/>
    </source>
</evidence>
<evidence type="ECO:0000256" key="1">
    <source>
        <dbReference type="SAM" id="Phobius"/>
    </source>
</evidence>